<proteinExistence type="predicted"/>
<dbReference type="PaxDb" id="3055-EDP03465"/>
<dbReference type="PROSITE" id="PS00107">
    <property type="entry name" value="PROTEIN_KINASE_ATP"/>
    <property type="match status" value="1"/>
</dbReference>
<dbReference type="InterPro" id="IPR051681">
    <property type="entry name" value="Ser/Thr_Kinases-Pseudokinases"/>
</dbReference>
<dbReference type="SMART" id="SM00220">
    <property type="entry name" value="S_TKc"/>
    <property type="match status" value="1"/>
</dbReference>
<dbReference type="GO" id="GO:0004674">
    <property type="term" value="F:protein serine/threonine kinase activity"/>
    <property type="evidence" value="ECO:0000318"/>
    <property type="project" value="GO_Central"/>
</dbReference>
<reference evidence="9 10" key="1">
    <citation type="journal article" date="2007" name="Science">
        <title>The Chlamydomonas genome reveals the evolution of key animal and plant functions.</title>
        <authorList>
            <person name="Merchant S.S."/>
            <person name="Prochnik S.E."/>
            <person name="Vallon O."/>
            <person name="Harris E.H."/>
            <person name="Karpowicz S.J."/>
            <person name="Witman G.B."/>
            <person name="Terry A."/>
            <person name="Salamov A."/>
            <person name="Fritz-Laylin L.K."/>
            <person name="Marechal-Drouard L."/>
            <person name="Marshall W.F."/>
            <person name="Qu L.H."/>
            <person name="Nelson D.R."/>
            <person name="Sanderfoot A.A."/>
            <person name="Spalding M.H."/>
            <person name="Kapitonov V.V."/>
            <person name="Ren Q."/>
            <person name="Ferris P."/>
            <person name="Lindquist E."/>
            <person name="Shapiro H."/>
            <person name="Lucas S.M."/>
            <person name="Grimwood J."/>
            <person name="Schmutz J."/>
            <person name="Cardol P."/>
            <person name="Cerutti H."/>
            <person name="Chanfreau G."/>
            <person name="Chen C.L."/>
            <person name="Cognat V."/>
            <person name="Croft M.T."/>
            <person name="Dent R."/>
            <person name="Dutcher S."/>
            <person name="Fernandez E."/>
            <person name="Fukuzawa H."/>
            <person name="Gonzalez-Ballester D."/>
            <person name="Gonzalez-Halphen D."/>
            <person name="Hallmann A."/>
            <person name="Hanikenne M."/>
            <person name="Hippler M."/>
            <person name="Inwood W."/>
            <person name="Jabbari K."/>
            <person name="Kalanon M."/>
            <person name="Kuras R."/>
            <person name="Lefebvre P.A."/>
            <person name="Lemaire S.D."/>
            <person name="Lobanov A.V."/>
            <person name="Lohr M."/>
            <person name="Manuell A."/>
            <person name="Meier I."/>
            <person name="Mets L."/>
            <person name="Mittag M."/>
            <person name="Mittelmeier T."/>
            <person name="Moroney J.V."/>
            <person name="Moseley J."/>
            <person name="Napoli C."/>
            <person name="Nedelcu A.M."/>
            <person name="Niyogi K."/>
            <person name="Novoselov S.V."/>
            <person name="Paulsen I.T."/>
            <person name="Pazour G."/>
            <person name="Purton S."/>
            <person name="Ral J.P."/>
            <person name="Riano-Pachon D.M."/>
            <person name="Riekhof W."/>
            <person name="Rymarquis L."/>
            <person name="Schroda M."/>
            <person name="Stern D."/>
            <person name="Umen J."/>
            <person name="Willows R."/>
            <person name="Wilson N."/>
            <person name="Zimmer S.L."/>
            <person name="Allmer J."/>
            <person name="Balk J."/>
            <person name="Bisova K."/>
            <person name="Chen C.J."/>
            <person name="Elias M."/>
            <person name="Gendler K."/>
            <person name="Hauser C."/>
            <person name="Lamb M.R."/>
            <person name="Ledford H."/>
            <person name="Long J.C."/>
            <person name="Minagawa J."/>
            <person name="Page M.D."/>
            <person name="Pan J."/>
            <person name="Pootakham W."/>
            <person name="Roje S."/>
            <person name="Rose A."/>
            <person name="Stahlberg E."/>
            <person name="Terauchi A.M."/>
            <person name="Yang P."/>
            <person name="Ball S."/>
            <person name="Bowler C."/>
            <person name="Dieckmann C.L."/>
            <person name="Gladyshev V.N."/>
            <person name="Green P."/>
            <person name="Jorgensen R."/>
            <person name="Mayfield S."/>
            <person name="Mueller-Roeber B."/>
            <person name="Rajamani S."/>
            <person name="Sayre R.T."/>
            <person name="Brokstein P."/>
            <person name="Dubchak I."/>
            <person name="Goodstein D."/>
            <person name="Hornick L."/>
            <person name="Huang Y.W."/>
            <person name="Jhaveri J."/>
            <person name="Luo Y."/>
            <person name="Martinez D."/>
            <person name="Ngau W.C."/>
            <person name="Otillar B."/>
            <person name="Poliakov A."/>
            <person name="Porter A."/>
            <person name="Szajkowski L."/>
            <person name="Werner G."/>
            <person name="Zhou K."/>
            <person name="Grigoriev I.V."/>
            <person name="Rokhsar D.S."/>
            <person name="Grossman A.R."/>
        </authorList>
    </citation>
    <scope>NUCLEOTIDE SEQUENCE [LARGE SCALE GENOMIC DNA]</scope>
    <source>
        <strain evidence="10">CC-503</strain>
    </source>
</reference>
<evidence type="ECO:0000256" key="5">
    <source>
        <dbReference type="ARBA" id="ARBA00022840"/>
    </source>
</evidence>
<evidence type="ECO:0000256" key="2">
    <source>
        <dbReference type="ARBA" id="ARBA00022679"/>
    </source>
</evidence>
<dbReference type="GO" id="GO:0007165">
    <property type="term" value="P:signal transduction"/>
    <property type="evidence" value="ECO:0000318"/>
    <property type="project" value="GO_Central"/>
</dbReference>
<evidence type="ECO:0000256" key="4">
    <source>
        <dbReference type="ARBA" id="ARBA00022777"/>
    </source>
</evidence>
<keyword evidence="3 6" id="KW-0547">Nucleotide-binding</keyword>
<dbReference type="PROSITE" id="PS50011">
    <property type="entry name" value="PROTEIN_KINASE_DOM"/>
    <property type="match status" value="1"/>
</dbReference>
<dbReference type="Pfam" id="PF07714">
    <property type="entry name" value="PK_Tyr_Ser-Thr"/>
    <property type="match status" value="1"/>
</dbReference>
<protein>
    <recommendedName>
        <fullName evidence="8">Protein kinase domain-containing protein</fullName>
    </recommendedName>
</protein>
<feature type="compositionally biased region" description="Pro residues" evidence="7">
    <location>
        <begin position="735"/>
        <end position="744"/>
    </location>
</feature>
<sequence>MWRTVLGFLDGGSPLPSHYRQTHRLAARRDLPDLEGQARDDAESDEEESMATNEDGGPLARRRSYSGSAGGASLEGHTAPLFPDSQQAQQAQQPQPQQQQQESIVVDVDGPSGEGGAGHAQPVWTGRASACGGAVDHSPIGVVGTSGAHALAAGPGPPVQAAPASPINMGTTVLGPSAPLAPGAGMPGAVVVAVGRGGGPNPNNHDYNNNGAVQNLNKGPTKAPGAPAPYLSDYATMSPDQGAGTAAGDATAELRATGAGADANKAAAAAGRANGGNGRRPSHHQHQQNIPPNGALGGLYGPGLFRHDSYPPPLDSSKADMAALGGGARGPPIAKFSDLRFVQQIGEGGFGRVYYGYWQGHRVAIKLAHPPSGSASAADLEHLVREFRREVEAMSALPPHKNVLQLLAACTEPPQLALVTDYCAAGSLYQLLHGARVPGHSHLHPPWPQLLAICLGVAQGMSWLHRHSILHRDLKSANILLDNAGNARIADFGLAKIAAGSGRQVMTGGLGTYQWAAPEVLAHQRYSEKADVYSFGMVLYECLTRKLPYEGMTAVQAAVGVVNHGLRPEIPRGTPPAVAELIRACWAAIPEQRPSFTQIELQMMLLLDQARTAAAPPPMPQAAGAGGGSSGGGGTGAVVYQPPQPQPQPHLQQLQAPHPHMQQQQQQQQALPPPMGPLGAGALPGQPGGGGLVIGIGPMPYGGGGGPGGGLGGGLGGGGLGGGGGGAGGGRPHMPMRPSPPAPPMAAAGGMYV</sequence>
<dbReference type="InterPro" id="IPR000719">
    <property type="entry name" value="Prot_kinase_dom"/>
</dbReference>
<dbReference type="GeneID" id="5718511"/>
<feature type="region of interest" description="Disordered" evidence="7">
    <location>
        <begin position="9"/>
        <end position="124"/>
    </location>
</feature>
<evidence type="ECO:0000256" key="6">
    <source>
        <dbReference type="PROSITE-ProRule" id="PRU10141"/>
    </source>
</evidence>
<feature type="region of interest" description="Disordered" evidence="7">
    <location>
        <begin position="263"/>
        <end position="295"/>
    </location>
</feature>
<dbReference type="EMBL" id="CM008973">
    <property type="protein sequence ID" value="PNW75630.1"/>
    <property type="molecule type" value="Genomic_DNA"/>
</dbReference>
<dbReference type="PANTHER" id="PTHR44329:SF298">
    <property type="entry name" value="MIXED LINEAGE KINASE DOMAIN-LIKE PROTEIN"/>
    <property type="match status" value="1"/>
</dbReference>
<dbReference type="SUPFAM" id="SSF56112">
    <property type="entry name" value="Protein kinase-like (PK-like)"/>
    <property type="match status" value="1"/>
</dbReference>
<dbReference type="InterPro" id="IPR001245">
    <property type="entry name" value="Ser-Thr/Tyr_kinase_cat_dom"/>
</dbReference>
<dbReference type="Gramene" id="PNW75630">
    <property type="protein sequence ID" value="PNW75630"/>
    <property type="gene ID" value="CHLRE_12g534650v5"/>
</dbReference>
<dbReference type="OrthoDB" id="547759at2759"/>
<dbReference type="CDD" id="cd13999">
    <property type="entry name" value="STKc_MAP3K-like"/>
    <property type="match status" value="1"/>
</dbReference>
<keyword evidence="10" id="KW-1185">Reference proteome</keyword>
<dbReference type="InterPro" id="IPR008271">
    <property type="entry name" value="Ser/Thr_kinase_AS"/>
</dbReference>
<evidence type="ECO:0000256" key="7">
    <source>
        <dbReference type="SAM" id="MobiDB-lite"/>
    </source>
</evidence>
<feature type="compositionally biased region" description="Low complexity" evidence="7">
    <location>
        <begin position="86"/>
        <end position="101"/>
    </location>
</feature>
<evidence type="ECO:0000256" key="3">
    <source>
        <dbReference type="ARBA" id="ARBA00022741"/>
    </source>
</evidence>
<keyword evidence="5 6" id="KW-0067">ATP-binding</keyword>
<keyword evidence="1" id="KW-0723">Serine/threonine-protein kinase</keyword>
<dbReference type="InterPro" id="IPR017441">
    <property type="entry name" value="Protein_kinase_ATP_BS"/>
</dbReference>
<organism evidence="9 10">
    <name type="scientific">Chlamydomonas reinhardtii</name>
    <name type="common">Chlamydomonas smithii</name>
    <dbReference type="NCBI Taxonomy" id="3055"/>
    <lineage>
        <taxon>Eukaryota</taxon>
        <taxon>Viridiplantae</taxon>
        <taxon>Chlorophyta</taxon>
        <taxon>core chlorophytes</taxon>
        <taxon>Chlorophyceae</taxon>
        <taxon>CS clade</taxon>
        <taxon>Chlamydomonadales</taxon>
        <taxon>Chlamydomonadaceae</taxon>
        <taxon>Chlamydomonas</taxon>
    </lineage>
</organism>
<feature type="compositionally biased region" description="Gly residues" evidence="7">
    <location>
        <begin position="624"/>
        <end position="636"/>
    </location>
</feature>
<feature type="compositionally biased region" description="Basic and acidic residues" evidence="7">
    <location>
        <begin position="27"/>
        <end position="41"/>
    </location>
</feature>
<evidence type="ECO:0000256" key="1">
    <source>
        <dbReference type="ARBA" id="ARBA00022527"/>
    </source>
</evidence>
<dbReference type="PROSITE" id="PS00108">
    <property type="entry name" value="PROTEIN_KINASE_ST"/>
    <property type="match status" value="1"/>
</dbReference>
<feature type="compositionally biased region" description="Gly residues" evidence="7">
    <location>
        <begin position="722"/>
        <end position="731"/>
    </location>
</feature>
<dbReference type="AlphaFoldDB" id="A0A2K3D520"/>
<dbReference type="PANTHER" id="PTHR44329">
    <property type="entry name" value="SERINE/THREONINE-PROTEIN KINASE TNNI3K-RELATED"/>
    <property type="match status" value="1"/>
</dbReference>
<feature type="region of interest" description="Disordered" evidence="7">
    <location>
        <begin position="722"/>
        <end position="753"/>
    </location>
</feature>
<keyword evidence="4" id="KW-0418">Kinase</keyword>
<accession>A0A2K3D520</accession>
<dbReference type="PRINTS" id="PR00109">
    <property type="entry name" value="TYRKINASE"/>
</dbReference>
<dbReference type="RefSeq" id="XP_001692896.2">
    <property type="nucleotide sequence ID" value="XM_001692844.2"/>
</dbReference>
<feature type="compositionally biased region" description="Low complexity" evidence="7">
    <location>
        <begin position="263"/>
        <end position="272"/>
    </location>
</feature>
<name>A0A2K3D520_CHLRE</name>
<evidence type="ECO:0000313" key="9">
    <source>
        <dbReference type="EMBL" id="PNW75630.1"/>
    </source>
</evidence>
<dbReference type="Proteomes" id="UP000006906">
    <property type="component" value="Chromosome 12"/>
</dbReference>
<dbReference type="Gene3D" id="3.30.200.20">
    <property type="entry name" value="Phosphorylase Kinase, domain 1"/>
    <property type="match status" value="1"/>
</dbReference>
<dbReference type="ExpressionAtlas" id="A0A2K3D520">
    <property type="expression patterns" value="baseline and differential"/>
</dbReference>
<feature type="domain" description="Protein kinase" evidence="8">
    <location>
        <begin position="339"/>
        <end position="606"/>
    </location>
</feature>
<dbReference type="InParanoid" id="A0A2K3D520"/>
<feature type="binding site" evidence="6">
    <location>
        <position position="366"/>
    </location>
    <ligand>
        <name>ATP</name>
        <dbReference type="ChEBI" id="CHEBI:30616"/>
    </ligand>
</feature>
<keyword evidence="2" id="KW-0808">Transferase</keyword>
<dbReference type="OMA" id="SHYRQTH"/>
<dbReference type="Gene3D" id="1.10.510.10">
    <property type="entry name" value="Transferase(Phosphotransferase) domain 1"/>
    <property type="match status" value="1"/>
</dbReference>
<dbReference type="STRING" id="3055.A0A2K3D520"/>
<dbReference type="GO" id="GO:0005524">
    <property type="term" value="F:ATP binding"/>
    <property type="evidence" value="ECO:0007669"/>
    <property type="project" value="UniProtKB-UniRule"/>
</dbReference>
<dbReference type="InterPro" id="IPR011009">
    <property type="entry name" value="Kinase-like_dom_sf"/>
</dbReference>
<dbReference type="KEGG" id="cre:CHLRE_12g534650v5"/>
<gene>
    <name evidence="9" type="ORF">CHLRE_12g534650v5</name>
</gene>
<evidence type="ECO:0000259" key="8">
    <source>
        <dbReference type="PROSITE" id="PS50011"/>
    </source>
</evidence>
<feature type="region of interest" description="Disordered" evidence="7">
    <location>
        <begin position="614"/>
        <end position="686"/>
    </location>
</feature>
<evidence type="ECO:0000313" key="10">
    <source>
        <dbReference type="Proteomes" id="UP000006906"/>
    </source>
</evidence>
<feature type="compositionally biased region" description="Low complexity" evidence="7">
    <location>
        <begin position="649"/>
        <end position="670"/>
    </location>
</feature>